<evidence type="ECO:0000256" key="3">
    <source>
        <dbReference type="ARBA" id="ARBA00022906"/>
    </source>
</evidence>
<gene>
    <name evidence="8" type="ORF">RPR59_11875</name>
</gene>
<feature type="transmembrane region" description="Helical" evidence="6">
    <location>
        <begin position="85"/>
        <end position="103"/>
    </location>
</feature>
<evidence type="ECO:0000256" key="4">
    <source>
        <dbReference type="ARBA" id="ARBA00022989"/>
    </source>
</evidence>
<keyword evidence="3" id="KW-0862">Zinc</keyword>
<comment type="subcellular location">
    <subcellularLocation>
        <location evidence="1">Membrane</location>
        <topology evidence="1">Multi-pass membrane protein</topology>
    </subcellularLocation>
</comment>
<dbReference type="PANTHER" id="PTHR11562">
    <property type="entry name" value="CATION EFFLUX PROTEIN/ ZINC TRANSPORTER"/>
    <property type="match status" value="1"/>
</dbReference>
<keyword evidence="9" id="KW-1185">Reference proteome</keyword>
<keyword evidence="4 6" id="KW-1133">Transmembrane helix</keyword>
<reference evidence="8 9" key="1">
    <citation type="submission" date="2023-09" db="EMBL/GenBank/DDBJ databases">
        <authorList>
            <person name="Rey-Velasco X."/>
        </authorList>
    </citation>
    <scope>NUCLEOTIDE SEQUENCE [LARGE SCALE GENOMIC DNA]</scope>
    <source>
        <strain evidence="8 9">W311</strain>
    </source>
</reference>
<keyword evidence="3" id="KW-0864">Zinc transport</keyword>
<keyword evidence="5 6" id="KW-0472">Membrane</keyword>
<evidence type="ECO:0000313" key="8">
    <source>
        <dbReference type="EMBL" id="WNO53140.1"/>
    </source>
</evidence>
<dbReference type="Gene3D" id="1.20.1510.10">
    <property type="entry name" value="Cation efflux protein transmembrane domain"/>
    <property type="match status" value="1"/>
</dbReference>
<dbReference type="SUPFAM" id="SSF161111">
    <property type="entry name" value="Cation efflux protein transmembrane domain-like"/>
    <property type="match status" value="1"/>
</dbReference>
<feature type="transmembrane region" description="Helical" evidence="6">
    <location>
        <begin position="115"/>
        <end position="136"/>
    </location>
</feature>
<name>A0ABZ0B804_9SPHN</name>
<evidence type="ECO:0000256" key="2">
    <source>
        <dbReference type="ARBA" id="ARBA00022692"/>
    </source>
</evidence>
<proteinExistence type="predicted"/>
<dbReference type="PANTHER" id="PTHR11562:SF17">
    <property type="entry name" value="RE54080P-RELATED"/>
    <property type="match status" value="1"/>
</dbReference>
<keyword evidence="2 6" id="KW-0812">Transmembrane</keyword>
<organism evidence="8 9">
    <name type="scientific">Stakelama saccharophila</name>
    <dbReference type="NCBI Taxonomy" id="3075605"/>
    <lineage>
        <taxon>Bacteria</taxon>
        <taxon>Pseudomonadati</taxon>
        <taxon>Pseudomonadota</taxon>
        <taxon>Alphaproteobacteria</taxon>
        <taxon>Sphingomonadales</taxon>
        <taxon>Sphingomonadaceae</taxon>
        <taxon>Stakelama</taxon>
    </lineage>
</organism>
<feature type="transmembrane region" description="Helical" evidence="6">
    <location>
        <begin position="25"/>
        <end position="46"/>
    </location>
</feature>
<evidence type="ECO:0000313" key="9">
    <source>
        <dbReference type="Proteomes" id="UP001302249"/>
    </source>
</evidence>
<evidence type="ECO:0000256" key="5">
    <source>
        <dbReference type="ARBA" id="ARBA00023136"/>
    </source>
</evidence>
<evidence type="ECO:0000256" key="6">
    <source>
        <dbReference type="SAM" id="Phobius"/>
    </source>
</evidence>
<feature type="domain" description="Cation efflux protein transmembrane" evidence="7">
    <location>
        <begin position="26"/>
        <end position="197"/>
    </location>
</feature>
<evidence type="ECO:0000256" key="1">
    <source>
        <dbReference type="ARBA" id="ARBA00004141"/>
    </source>
</evidence>
<dbReference type="InterPro" id="IPR050681">
    <property type="entry name" value="CDF/SLC30A"/>
</dbReference>
<dbReference type="InterPro" id="IPR058533">
    <property type="entry name" value="Cation_efflux_TM"/>
</dbReference>
<sequence length="207" mass="21631">MADDCCSGKGEAIAELGRVAEQRRVLVIVMIINTMMFAAEFGGGLLARSSSLMADSVDMFGDAVVYALSLYALDRGARWHAGAALAKGAIILVFGAAVTIEIVDKMRNGIAPSSTLMLGFGGVALAANLICLALLWRFRRGEVNMSSSFECSRNDVVSNVGVLIAAGFVAATESVWPDILVGAAIAVIFLRSGWRVLTGAAAAWKAA</sequence>
<dbReference type="RefSeq" id="WP_313914307.1">
    <property type="nucleotide sequence ID" value="NZ_CP135076.1"/>
</dbReference>
<keyword evidence="3" id="KW-0813">Transport</keyword>
<dbReference type="InterPro" id="IPR027469">
    <property type="entry name" value="Cation_efflux_TMD_sf"/>
</dbReference>
<dbReference type="Pfam" id="PF01545">
    <property type="entry name" value="Cation_efflux"/>
    <property type="match status" value="1"/>
</dbReference>
<keyword evidence="3" id="KW-0406">Ion transport</keyword>
<accession>A0ABZ0B804</accession>
<evidence type="ECO:0000259" key="7">
    <source>
        <dbReference type="Pfam" id="PF01545"/>
    </source>
</evidence>
<protein>
    <submittedName>
        <fullName evidence="8">Cation transporter</fullName>
    </submittedName>
</protein>
<dbReference type="EMBL" id="CP135076">
    <property type="protein sequence ID" value="WNO53140.1"/>
    <property type="molecule type" value="Genomic_DNA"/>
</dbReference>
<dbReference type="Proteomes" id="UP001302249">
    <property type="component" value="Chromosome"/>
</dbReference>